<dbReference type="RefSeq" id="WP_182287967.1">
    <property type="nucleotide sequence ID" value="NZ_CP046268.1"/>
</dbReference>
<organism evidence="1 2">
    <name type="scientific">Vibrio spartinae</name>
    <dbReference type="NCBI Taxonomy" id="1918945"/>
    <lineage>
        <taxon>Bacteria</taxon>
        <taxon>Pseudomonadati</taxon>
        <taxon>Pseudomonadota</taxon>
        <taxon>Gammaproteobacteria</taxon>
        <taxon>Vibrionales</taxon>
        <taxon>Vibrionaceae</taxon>
        <taxon>Vibrio</taxon>
    </lineage>
</organism>
<evidence type="ECO:0008006" key="3">
    <source>
        <dbReference type="Google" id="ProtNLM"/>
    </source>
</evidence>
<proteinExistence type="predicted"/>
<sequence length="212" mass="24455">MHFEILVEGKTELTALSILMPKIVGVYGEPHTWKIHKHRGIGKLPTDPQIRPNPQDMTLLHQLPAKLRAYAKNIDEQRVVVVLLDLDDKNPFTFHQQLTSLVNYCQQPLEVKFQFAVEELEAWYLGDIAALQQFNPKIKSQVLEQYQQDSICGTWEILAEADEPAVLKSKKRSALVLDKKKEWAKKIPLHMEVIHNQSPSFQGFVSCLKRYM</sequence>
<evidence type="ECO:0000313" key="2">
    <source>
        <dbReference type="Proteomes" id="UP000515264"/>
    </source>
</evidence>
<dbReference type="InterPro" id="IPR025455">
    <property type="entry name" value="DUF4276"/>
</dbReference>
<reference evidence="1 2" key="1">
    <citation type="journal article" date="2020" name="J. Nat. Prod.">
        <title>Genomics-Metabolomics Profiling Disclosed Marine Vibrio spartinae 3.6 as a Producer of a New Branched Side Chain Prodigiosin.</title>
        <authorList>
            <person name="Vitale G.A."/>
            <person name="Sciarretta M."/>
            <person name="Palma Esposito F."/>
            <person name="January G.G."/>
            <person name="Giaccio M."/>
            <person name="Bunk B."/>
            <person name="Sproer C."/>
            <person name="Bajerski F."/>
            <person name="Power D."/>
            <person name="Festa C."/>
            <person name="Monti M.C."/>
            <person name="D'Auria M.V."/>
            <person name="de Pascale D."/>
        </authorList>
    </citation>
    <scope>NUCLEOTIDE SEQUENCE [LARGE SCALE GENOMIC DNA]</scope>
    <source>
        <strain evidence="1 2">3.6</strain>
    </source>
</reference>
<accession>A0ABX6R3Q0</accession>
<name>A0ABX6R3Q0_9VIBR</name>
<dbReference type="EMBL" id="CP046268">
    <property type="protein sequence ID" value="QMV16059.1"/>
    <property type="molecule type" value="Genomic_DNA"/>
</dbReference>
<keyword evidence="2" id="KW-1185">Reference proteome</keyword>
<evidence type="ECO:0000313" key="1">
    <source>
        <dbReference type="EMBL" id="QMV16059.1"/>
    </source>
</evidence>
<protein>
    <recommendedName>
        <fullName evidence="3">DUF4276 domain-containing protein</fullName>
    </recommendedName>
</protein>
<gene>
    <name evidence="1" type="ORF">Vspart_03442</name>
</gene>
<dbReference type="Pfam" id="PF14103">
    <property type="entry name" value="DUF4276"/>
    <property type="match status" value="1"/>
</dbReference>
<dbReference type="Proteomes" id="UP000515264">
    <property type="component" value="Chromosome 1"/>
</dbReference>